<organism evidence="1 2">
    <name type="scientific">Sphaerodactylus townsendi</name>
    <dbReference type="NCBI Taxonomy" id="933632"/>
    <lineage>
        <taxon>Eukaryota</taxon>
        <taxon>Metazoa</taxon>
        <taxon>Chordata</taxon>
        <taxon>Craniata</taxon>
        <taxon>Vertebrata</taxon>
        <taxon>Euteleostomi</taxon>
        <taxon>Lepidosauria</taxon>
        <taxon>Squamata</taxon>
        <taxon>Bifurcata</taxon>
        <taxon>Gekkota</taxon>
        <taxon>Sphaerodactylidae</taxon>
        <taxon>Sphaerodactylus</taxon>
    </lineage>
</organism>
<comment type="caution">
    <text evidence="1">The sequence shown here is derived from an EMBL/GenBank/DDBJ whole genome shotgun (WGS) entry which is preliminary data.</text>
</comment>
<dbReference type="Proteomes" id="UP000827872">
    <property type="component" value="Linkage Group LG03"/>
</dbReference>
<protein>
    <submittedName>
        <fullName evidence="1">Uncharacterized protein</fullName>
    </submittedName>
</protein>
<name>A0ACB8ENS8_9SAUR</name>
<keyword evidence="2" id="KW-1185">Reference proteome</keyword>
<sequence>MEKPAQAPEHLCTPTTASLFDKVSSVMCLEASRPPLSCQPQVLCPLLGSCQRRQLLQSHGREPRIPARWQSCNKLRVHTLSRKVLGPKFLLPEHSLSLPPVQSLLDSRHRGFSSRPSSRWPLLSTHQHWPLFCPLDARHCKMGRQETGDEWNMSPPPFGLAAKTAFSVIWATEKQVATPFRNQSSGKTIEFFTSVSDRERSGQKAK</sequence>
<evidence type="ECO:0000313" key="1">
    <source>
        <dbReference type="EMBL" id="KAH7993940.1"/>
    </source>
</evidence>
<evidence type="ECO:0000313" key="2">
    <source>
        <dbReference type="Proteomes" id="UP000827872"/>
    </source>
</evidence>
<reference evidence="1" key="1">
    <citation type="submission" date="2021-08" db="EMBL/GenBank/DDBJ databases">
        <title>The first chromosome-level gecko genome reveals the dynamic sex chromosomes of Neotropical dwarf geckos (Sphaerodactylidae: Sphaerodactylus).</title>
        <authorList>
            <person name="Pinto B.J."/>
            <person name="Keating S.E."/>
            <person name="Gamble T."/>
        </authorList>
    </citation>
    <scope>NUCLEOTIDE SEQUENCE</scope>
    <source>
        <strain evidence="1">TG3544</strain>
    </source>
</reference>
<accession>A0ACB8ENS8</accession>
<dbReference type="EMBL" id="CM037616">
    <property type="protein sequence ID" value="KAH7993940.1"/>
    <property type="molecule type" value="Genomic_DNA"/>
</dbReference>
<proteinExistence type="predicted"/>
<gene>
    <name evidence="1" type="ORF">K3G42_032736</name>
</gene>